<dbReference type="Gene3D" id="3.40.50.1360">
    <property type="match status" value="1"/>
</dbReference>
<protein>
    <recommendedName>
        <fullName evidence="2">Glucosamine/galactosamine-6-phosphate isomerase domain-containing protein</fullName>
    </recommendedName>
</protein>
<organism evidence="3 4">
    <name type="scientific">Volvox africanus</name>
    <dbReference type="NCBI Taxonomy" id="51714"/>
    <lineage>
        <taxon>Eukaryota</taxon>
        <taxon>Viridiplantae</taxon>
        <taxon>Chlorophyta</taxon>
        <taxon>core chlorophytes</taxon>
        <taxon>Chlorophyceae</taxon>
        <taxon>CS clade</taxon>
        <taxon>Chlamydomonadales</taxon>
        <taxon>Volvocaceae</taxon>
        <taxon>Volvox</taxon>
    </lineage>
</organism>
<proteinExistence type="predicted"/>
<comment type="caution">
    <text evidence="3">The sequence shown here is derived from an EMBL/GenBank/DDBJ whole genome shotgun (WGS) entry which is preliminary data.</text>
</comment>
<evidence type="ECO:0000313" key="3">
    <source>
        <dbReference type="EMBL" id="GLI58775.1"/>
    </source>
</evidence>
<dbReference type="PANTHER" id="PTHR11054:SF0">
    <property type="entry name" value="6-PHOSPHOGLUCONOLACTONASE"/>
    <property type="match status" value="1"/>
</dbReference>
<gene>
    <name evidence="3" type="ORF">VaNZ11_000528</name>
</gene>
<dbReference type="EMBL" id="BSDZ01000003">
    <property type="protein sequence ID" value="GLI58775.1"/>
    <property type="molecule type" value="Genomic_DNA"/>
</dbReference>
<evidence type="ECO:0000313" key="4">
    <source>
        <dbReference type="Proteomes" id="UP001165090"/>
    </source>
</evidence>
<dbReference type="SUPFAM" id="SSF100950">
    <property type="entry name" value="NagB/RpiA/CoA transferase-like"/>
    <property type="match status" value="1"/>
</dbReference>
<keyword evidence="4" id="KW-1185">Reference proteome</keyword>
<dbReference type="InterPro" id="IPR006148">
    <property type="entry name" value="Glc/Gal-6P_isomerase"/>
</dbReference>
<name>A0ABQ5RMH8_9CHLO</name>
<evidence type="ECO:0000256" key="1">
    <source>
        <dbReference type="ARBA" id="ARBA00004959"/>
    </source>
</evidence>
<accession>A0ABQ5RMH8</accession>
<sequence>MAATIAFQGLKWPPACRASLRLPASSGTTLHVTAYRCNPSRGARALELQQFQGQQSRQLRKASRNTSKCAALISYVEVAAGSDYPEDLAVEVHPTEAAVGSRICELVVHAAQVAVAQRGAFFLAIPGGSVLKMCGGLVGQPVPWDRTFLFYVNHKCVPLGDKASTHQKALDLFLMRVGAPLANVAALKGFPFLWPQGSSDPVVEAREYESWLRQIAVQRGMDLTSDVVPRFDLMLLGMGSDGHVGSLYPGRSETSITGPGAPLVLPVDKKQPASITLSLPVMCAAKQVVIAMTGAGKAEAVRAALQTPSPFGDSIEMPARRVRPVEGGSALWLMDGPAASRLDVAAGARALLAADNAARAL</sequence>
<dbReference type="PANTHER" id="PTHR11054">
    <property type="entry name" value="6-PHOSPHOGLUCONOLACTONASE"/>
    <property type="match status" value="1"/>
</dbReference>
<dbReference type="InterPro" id="IPR037171">
    <property type="entry name" value="NagB/RpiA_transferase-like"/>
</dbReference>
<dbReference type="InterPro" id="IPR039104">
    <property type="entry name" value="6PGL"/>
</dbReference>
<comment type="pathway">
    <text evidence="1">Carbohydrate degradation; pentose phosphate pathway.</text>
</comment>
<reference evidence="3 4" key="1">
    <citation type="journal article" date="2023" name="IScience">
        <title>Expanded male sex-determining region conserved during the evolution of homothallism in the green alga Volvox.</title>
        <authorList>
            <person name="Yamamoto K."/>
            <person name="Matsuzaki R."/>
            <person name="Mahakham W."/>
            <person name="Heman W."/>
            <person name="Sekimoto H."/>
            <person name="Kawachi M."/>
            <person name="Minakuchi Y."/>
            <person name="Toyoda A."/>
            <person name="Nozaki H."/>
        </authorList>
    </citation>
    <scope>NUCLEOTIDE SEQUENCE [LARGE SCALE GENOMIC DNA]</scope>
    <source>
        <strain evidence="3 4">NIES-4468</strain>
    </source>
</reference>
<dbReference type="Proteomes" id="UP001165090">
    <property type="component" value="Unassembled WGS sequence"/>
</dbReference>
<feature type="domain" description="Glucosamine/galactosamine-6-phosphate isomerase" evidence="2">
    <location>
        <begin position="95"/>
        <end position="328"/>
    </location>
</feature>
<evidence type="ECO:0000259" key="2">
    <source>
        <dbReference type="Pfam" id="PF01182"/>
    </source>
</evidence>
<dbReference type="Pfam" id="PF01182">
    <property type="entry name" value="Glucosamine_iso"/>
    <property type="match status" value="1"/>
</dbReference>